<feature type="compositionally biased region" description="Low complexity" evidence="1">
    <location>
        <begin position="81"/>
        <end position="102"/>
    </location>
</feature>
<gene>
    <name evidence="3" type="ORF">BCR34DRAFT_366666</name>
</gene>
<dbReference type="EMBL" id="MCFA01000083">
    <property type="protein sequence ID" value="ORY09649.1"/>
    <property type="molecule type" value="Genomic_DNA"/>
</dbReference>
<dbReference type="AlphaFoldDB" id="A0A1Y1ZHI0"/>
<feature type="region of interest" description="Disordered" evidence="1">
    <location>
        <begin position="139"/>
        <end position="166"/>
    </location>
</feature>
<keyword evidence="2" id="KW-1133">Transmembrane helix</keyword>
<comment type="caution">
    <text evidence="3">The sequence shown here is derived from an EMBL/GenBank/DDBJ whole genome shotgun (WGS) entry which is preliminary data.</text>
</comment>
<feature type="region of interest" description="Disordered" evidence="1">
    <location>
        <begin position="1"/>
        <end position="25"/>
    </location>
</feature>
<feature type="transmembrane region" description="Helical" evidence="2">
    <location>
        <begin position="175"/>
        <end position="199"/>
    </location>
</feature>
<protein>
    <submittedName>
        <fullName evidence="3">Uncharacterized protein</fullName>
    </submittedName>
</protein>
<evidence type="ECO:0000256" key="2">
    <source>
        <dbReference type="SAM" id="Phobius"/>
    </source>
</evidence>
<accession>A0A1Y1ZHI0</accession>
<organism evidence="3 4">
    <name type="scientific">Clohesyomyces aquaticus</name>
    <dbReference type="NCBI Taxonomy" id="1231657"/>
    <lineage>
        <taxon>Eukaryota</taxon>
        <taxon>Fungi</taxon>
        <taxon>Dikarya</taxon>
        <taxon>Ascomycota</taxon>
        <taxon>Pezizomycotina</taxon>
        <taxon>Dothideomycetes</taxon>
        <taxon>Pleosporomycetidae</taxon>
        <taxon>Pleosporales</taxon>
        <taxon>Lindgomycetaceae</taxon>
        <taxon>Clohesyomyces</taxon>
    </lineage>
</organism>
<keyword evidence="2" id="KW-0472">Membrane</keyword>
<evidence type="ECO:0000313" key="4">
    <source>
        <dbReference type="Proteomes" id="UP000193144"/>
    </source>
</evidence>
<evidence type="ECO:0000256" key="1">
    <source>
        <dbReference type="SAM" id="MobiDB-lite"/>
    </source>
</evidence>
<sequence length="237" mass="24853">MAGIPQSPSSPSSSSTKRKPTKPPTSTWKIVAAVLAGLAMLSAAITLGILGSKMKRDKTAASSNAAFFSQATTLALSSSLAASPTTGSGSSSSSSRSSSTSSWNGIHTAEGPNGSTILWAVGRRGVGMATTLPVPVSSFHVSHPNSNSNPNPKTNPELLKRDHPAQVSSRPSADVIIIGVVSASVAVLVLGILACRWCYVRRRRRLQRREIEEEKLKEGVERWGVGSGVHGFVKEPR</sequence>
<feature type="transmembrane region" description="Helical" evidence="2">
    <location>
        <begin position="30"/>
        <end position="51"/>
    </location>
</feature>
<dbReference type="Proteomes" id="UP000193144">
    <property type="component" value="Unassembled WGS sequence"/>
</dbReference>
<keyword evidence="2" id="KW-0812">Transmembrane</keyword>
<feature type="transmembrane region" description="Helical" evidence="2">
    <location>
        <begin position="63"/>
        <end position="82"/>
    </location>
</feature>
<keyword evidence="4" id="KW-1185">Reference proteome</keyword>
<feature type="region of interest" description="Disordered" evidence="1">
    <location>
        <begin position="81"/>
        <end position="108"/>
    </location>
</feature>
<reference evidence="3 4" key="1">
    <citation type="submission" date="2016-07" db="EMBL/GenBank/DDBJ databases">
        <title>Pervasive Adenine N6-methylation of Active Genes in Fungi.</title>
        <authorList>
            <consortium name="DOE Joint Genome Institute"/>
            <person name="Mondo S.J."/>
            <person name="Dannebaum R.O."/>
            <person name="Kuo R.C."/>
            <person name="Labutti K."/>
            <person name="Haridas S."/>
            <person name="Kuo A."/>
            <person name="Salamov A."/>
            <person name="Ahrendt S.R."/>
            <person name="Lipzen A."/>
            <person name="Sullivan W."/>
            <person name="Andreopoulos W.B."/>
            <person name="Clum A."/>
            <person name="Lindquist E."/>
            <person name="Daum C."/>
            <person name="Ramamoorthy G.K."/>
            <person name="Gryganskyi A."/>
            <person name="Culley D."/>
            <person name="Magnuson J.K."/>
            <person name="James T.Y."/>
            <person name="O'Malley M.A."/>
            <person name="Stajich J.E."/>
            <person name="Spatafora J.W."/>
            <person name="Visel A."/>
            <person name="Grigoriev I.V."/>
        </authorList>
    </citation>
    <scope>NUCLEOTIDE SEQUENCE [LARGE SCALE GENOMIC DNA]</scope>
    <source>
        <strain evidence="3 4">CBS 115471</strain>
    </source>
</reference>
<feature type="compositionally biased region" description="Low complexity" evidence="1">
    <location>
        <begin position="139"/>
        <end position="152"/>
    </location>
</feature>
<proteinExistence type="predicted"/>
<name>A0A1Y1ZHI0_9PLEO</name>
<evidence type="ECO:0000313" key="3">
    <source>
        <dbReference type="EMBL" id="ORY09649.1"/>
    </source>
</evidence>